<feature type="non-terminal residue" evidence="2">
    <location>
        <position position="219"/>
    </location>
</feature>
<feature type="compositionally biased region" description="Basic and acidic residues" evidence="1">
    <location>
        <begin position="1"/>
        <end position="18"/>
    </location>
</feature>
<dbReference type="Proteomes" id="UP001233999">
    <property type="component" value="Unassembled WGS sequence"/>
</dbReference>
<evidence type="ECO:0000256" key="1">
    <source>
        <dbReference type="SAM" id="MobiDB-lite"/>
    </source>
</evidence>
<comment type="caution">
    <text evidence="2">The sequence shown here is derived from an EMBL/GenBank/DDBJ whole genome shotgun (WGS) entry which is preliminary data.</text>
</comment>
<reference evidence="2" key="2">
    <citation type="submission" date="2023-05" db="EMBL/GenBank/DDBJ databases">
        <authorList>
            <person name="Fouks B."/>
        </authorList>
    </citation>
    <scope>NUCLEOTIDE SEQUENCE</scope>
    <source>
        <strain evidence="2">Stay&amp;Tobe</strain>
        <tissue evidence="2">Testes</tissue>
    </source>
</reference>
<accession>A0AAD8ALU9</accession>
<proteinExistence type="predicted"/>
<feature type="region of interest" description="Disordered" evidence="1">
    <location>
        <begin position="1"/>
        <end position="20"/>
    </location>
</feature>
<keyword evidence="3" id="KW-1185">Reference proteome</keyword>
<evidence type="ECO:0000313" key="3">
    <source>
        <dbReference type="Proteomes" id="UP001233999"/>
    </source>
</evidence>
<organism evidence="2 3">
    <name type="scientific">Diploptera punctata</name>
    <name type="common">Pacific beetle cockroach</name>
    <dbReference type="NCBI Taxonomy" id="6984"/>
    <lineage>
        <taxon>Eukaryota</taxon>
        <taxon>Metazoa</taxon>
        <taxon>Ecdysozoa</taxon>
        <taxon>Arthropoda</taxon>
        <taxon>Hexapoda</taxon>
        <taxon>Insecta</taxon>
        <taxon>Pterygota</taxon>
        <taxon>Neoptera</taxon>
        <taxon>Polyneoptera</taxon>
        <taxon>Dictyoptera</taxon>
        <taxon>Blattodea</taxon>
        <taxon>Blaberoidea</taxon>
        <taxon>Blaberidae</taxon>
        <taxon>Diplopterinae</taxon>
        <taxon>Diploptera</taxon>
    </lineage>
</organism>
<sequence length="219" mass="24238">EIRWMETDHKETATKPQRDPTIPLTVATLQDKHKNMIDNSAQGLSRSKLTLVITKADNDSNNFNKTYDKLHDKNEENRRLLNSGQKKIVIVPAMNSGTVVSTNAMKQNKNGRFSVTAPNQKTEYIGSAQYVDIPGHGMPLTVSSLRSLKIDDANGHNQEIITPSNQNWSSAFCFSEVASQMSVRSLASIGMGSTDGRKVTIRRVPTSPTELFNIVHSPT</sequence>
<dbReference type="EMBL" id="JASPKZ010000015">
    <property type="protein sequence ID" value="KAJ9601473.1"/>
    <property type="molecule type" value="Genomic_DNA"/>
</dbReference>
<evidence type="ECO:0000313" key="2">
    <source>
        <dbReference type="EMBL" id="KAJ9601473.1"/>
    </source>
</evidence>
<reference evidence="2" key="1">
    <citation type="journal article" date="2023" name="IScience">
        <title>Live-bearing cockroach genome reveals convergent evolutionary mechanisms linked to viviparity in insects and beyond.</title>
        <authorList>
            <person name="Fouks B."/>
            <person name="Harrison M.C."/>
            <person name="Mikhailova A.A."/>
            <person name="Marchal E."/>
            <person name="English S."/>
            <person name="Carruthers M."/>
            <person name="Jennings E.C."/>
            <person name="Chiamaka E.L."/>
            <person name="Frigard R.A."/>
            <person name="Pippel M."/>
            <person name="Attardo G.M."/>
            <person name="Benoit J.B."/>
            <person name="Bornberg-Bauer E."/>
            <person name="Tobe S.S."/>
        </authorList>
    </citation>
    <scope>NUCLEOTIDE SEQUENCE</scope>
    <source>
        <strain evidence="2">Stay&amp;Tobe</strain>
    </source>
</reference>
<gene>
    <name evidence="2" type="ORF">L9F63_000390</name>
</gene>
<name>A0AAD8ALU9_DIPPU</name>
<protein>
    <submittedName>
        <fullName evidence="2">Uncharacterized protein</fullName>
    </submittedName>
</protein>
<dbReference type="AlphaFoldDB" id="A0AAD8ALU9"/>